<name>A0A0A3XPB8_BRAJP</name>
<dbReference type="CDD" id="cd00796">
    <property type="entry name" value="INT_Rci_Hp1_C"/>
    <property type="match status" value="1"/>
</dbReference>
<dbReference type="InterPro" id="IPR011010">
    <property type="entry name" value="DNA_brk_join_enz"/>
</dbReference>
<comment type="caution">
    <text evidence="4">The sequence shown here is derived from an EMBL/GenBank/DDBJ whole genome shotgun (WGS) entry which is preliminary data.</text>
</comment>
<reference evidence="4 5" key="1">
    <citation type="submission" date="2014-09" db="EMBL/GenBank/DDBJ databases">
        <title>Draft genome of Bradyrhizobium japonicum Is-34.</title>
        <authorList>
            <person name="Tsurumaru H."/>
            <person name="Yamakawa T."/>
            <person name="Hashimoto S."/>
            <person name="Okizaki K."/>
            <person name="Kanesaki Y."/>
            <person name="Yoshikawa H."/>
            <person name="Yajima S."/>
        </authorList>
    </citation>
    <scope>NUCLEOTIDE SEQUENCE [LARGE SCALE GENOMIC DNA]</scope>
    <source>
        <strain evidence="4 5">Is-34</strain>
    </source>
</reference>
<dbReference type="GO" id="GO:0003677">
    <property type="term" value="F:DNA binding"/>
    <property type="evidence" value="ECO:0007669"/>
    <property type="project" value="InterPro"/>
</dbReference>
<dbReference type="PANTHER" id="PTHR30349:SF94">
    <property type="entry name" value="INTEGRASE_RECOMBINASE HI_1414-RELATED"/>
    <property type="match status" value="1"/>
</dbReference>
<dbReference type="InterPro" id="IPR013762">
    <property type="entry name" value="Integrase-like_cat_sf"/>
</dbReference>
<dbReference type="RefSeq" id="WP_041957538.1">
    <property type="nucleotide sequence ID" value="NZ_JRPN01000020.1"/>
</dbReference>
<organism evidence="4 5">
    <name type="scientific">Bradyrhizobium japonicum</name>
    <dbReference type="NCBI Taxonomy" id="375"/>
    <lineage>
        <taxon>Bacteria</taxon>
        <taxon>Pseudomonadati</taxon>
        <taxon>Pseudomonadota</taxon>
        <taxon>Alphaproteobacteria</taxon>
        <taxon>Hyphomicrobiales</taxon>
        <taxon>Nitrobacteraceae</taxon>
        <taxon>Bradyrhizobium</taxon>
    </lineage>
</organism>
<dbReference type="PANTHER" id="PTHR30349">
    <property type="entry name" value="PHAGE INTEGRASE-RELATED"/>
    <property type="match status" value="1"/>
</dbReference>
<dbReference type="Pfam" id="PF00589">
    <property type="entry name" value="Phage_integrase"/>
    <property type="match status" value="1"/>
</dbReference>
<dbReference type="EMBL" id="JRPN01000020">
    <property type="protein sequence ID" value="KGT76245.1"/>
    <property type="molecule type" value="Genomic_DNA"/>
</dbReference>
<evidence type="ECO:0000313" key="5">
    <source>
        <dbReference type="Proteomes" id="UP000030377"/>
    </source>
</evidence>
<dbReference type="Proteomes" id="UP000030377">
    <property type="component" value="Unassembled WGS sequence"/>
</dbReference>
<evidence type="ECO:0000313" key="4">
    <source>
        <dbReference type="EMBL" id="KGT76245.1"/>
    </source>
</evidence>
<sequence>MATFTQLTSGNWRVQVRRKTRYVAETFRRRKDGEEWALEMERNIDRNRSSKPRAVGNVRTFGDLIDLHDEDMHEVGKPPRRSKAAVMASLKVELGSVKLPALNRERLIEFGRKRAKQGAGPATLAIDLSFIRTIITHAAAVHGIEVSAEEARLARVALSHLNLVGKSNERDRRPTQDELDELIEYFETNPRQFIPMGRIVRYAVATTLRQEEICKPEWPLVDMKKRLVVIQDRKDPRNKDGNDQKVPLLNLTGYDAWEVVLQQRIVTRGYGRIFPHNHRSVSAAFTRACDELKIEDLHFHDLRHEGTSRLFEAGLPIEKVALVTGHKDWRQLQRYTNLKVEDLLKLQYAQQPSMEEFMKTLAAS</sequence>
<protein>
    <submittedName>
        <fullName evidence="4">Integrase</fullName>
    </submittedName>
</protein>
<dbReference type="AlphaFoldDB" id="A0A0A3XPB8"/>
<dbReference type="InterPro" id="IPR050090">
    <property type="entry name" value="Tyrosine_recombinase_XerCD"/>
</dbReference>
<dbReference type="SUPFAM" id="SSF56349">
    <property type="entry name" value="DNA breaking-rejoining enzymes"/>
    <property type="match status" value="1"/>
</dbReference>
<dbReference type="Gene3D" id="1.10.443.10">
    <property type="entry name" value="Intergrase catalytic core"/>
    <property type="match status" value="1"/>
</dbReference>
<proteinExistence type="predicted"/>
<dbReference type="InterPro" id="IPR002104">
    <property type="entry name" value="Integrase_catalytic"/>
</dbReference>
<keyword evidence="2" id="KW-0233">DNA recombination</keyword>
<gene>
    <name evidence="4" type="ORF">MA20_25890</name>
</gene>
<dbReference type="GO" id="GO:0006310">
    <property type="term" value="P:DNA recombination"/>
    <property type="evidence" value="ECO:0007669"/>
    <property type="project" value="UniProtKB-KW"/>
</dbReference>
<evidence type="ECO:0000259" key="3">
    <source>
        <dbReference type="PROSITE" id="PS51898"/>
    </source>
</evidence>
<feature type="domain" description="Tyr recombinase" evidence="3">
    <location>
        <begin position="169"/>
        <end position="349"/>
    </location>
</feature>
<evidence type="ECO:0000256" key="1">
    <source>
        <dbReference type="ARBA" id="ARBA00022908"/>
    </source>
</evidence>
<evidence type="ECO:0000256" key="2">
    <source>
        <dbReference type="ARBA" id="ARBA00023172"/>
    </source>
</evidence>
<dbReference type="GO" id="GO:0015074">
    <property type="term" value="P:DNA integration"/>
    <property type="evidence" value="ECO:0007669"/>
    <property type="project" value="UniProtKB-KW"/>
</dbReference>
<dbReference type="PROSITE" id="PS51898">
    <property type="entry name" value="TYR_RECOMBINASE"/>
    <property type="match status" value="1"/>
</dbReference>
<accession>A0A0A3XPB8</accession>
<keyword evidence="1" id="KW-0229">DNA integration</keyword>